<evidence type="ECO:0000256" key="3">
    <source>
        <dbReference type="ARBA" id="ARBA00014415"/>
    </source>
</evidence>
<comment type="function">
    <text evidence="1 9">Acts as a chaperone.</text>
</comment>
<dbReference type="PROSITE" id="PS00329">
    <property type="entry name" value="HSP70_2"/>
    <property type="match status" value="1"/>
</dbReference>
<proteinExistence type="evidence at transcript level"/>
<dbReference type="PROSITE" id="PS00297">
    <property type="entry name" value="HSP70_1"/>
    <property type="match status" value="1"/>
</dbReference>
<dbReference type="NCBIfam" id="NF001413">
    <property type="entry name" value="PRK00290.1"/>
    <property type="match status" value="1"/>
</dbReference>
<accession>A0A3Q8SNH1</accession>
<reference evidence="13 14" key="1">
    <citation type="submission" date="2017-02" db="EMBL/GenBank/DDBJ databases">
        <title>Complete genome sequence of Lactobacillus helveticus.</title>
        <authorList>
            <person name="Kim J.F."/>
            <person name="Chung Y."/>
            <person name="Kwak M."/>
        </authorList>
    </citation>
    <scope>NUCLEOTIDE SEQUENCE [LARGE SCALE GENOMIC DNA]</scope>
    <source>
        <strain evidence="13 14">LH5</strain>
    </source>
</reference>
<evidence type="ECO:0000256" key="5">
    <source>
        <dbReference type="ARBA" id="ARBA00022741"/>
    </source>
</evidence>
<feature type="coiled-coil region" evidence="11">
    <location>
        <begin position="544"/>
        <end position="571"/>
    </location>
</feature>
<keyword evidence="6 9" id="KW-0067">ATP-binding</keyword>
<dbReference type="PRINTS" id="PR00301">
    <property type="entry name" value="HEATSHOCK70"/>
</dbReference>
<feature type="coiled-coil region" evidence="11">
    <location>
        <begin position="222"/>
        <end position="249"/>
    </location>
</feature>
<gene>
    <name evidence="9 13" type="primary">dnaK</name>
    <name evidence="13" type="ORF">LH5_00200</name>
</gene>
<evidence type="ECO:0000313" key="13">
    <source>
        <dbReference type="EMBL" id="AZK90461.1"/>
    </source>
</evidence>
<evidence type="ECO:0000256" key="1">
    <source>
        <dbReference type="ARBA" id="ARBA00002290"/>
    </source>
</evidence>
<keyword evidence="8 9" id="KW-0143">Chaperone</keyword>
<dbReference type="FunFam" id="3.90.640.10:FF:000003">
    <property type="entry name" value="Molecular chaperone DnaK"/>
    <property type="match status" value="1"/>
</dbReference>
<sequence length="619" mass="66733">MSKVIGIDLGTTNSAVAVLEGKEPKIITNPEGNRTTPSVVAFKDGEIQIGEVAKRQAITNPNTIVSIKRHMGEADYKVKVGDKEYTPQEISAFILQYIKKFSEDYLGEKVTDAVITVPAYFNDAQRQATKDAGKIAGLNVQRIINEPTASALAFGLNKDQDEKVLVYDLGGGTFDVSVLQLGDGVFQVLSTNGDTHLGGDDFDNRIMDWLIKNFKDENGVDLSKDKMAMQRLKDAAEKAKKDLSGVSSTHISLPFISAGEAGPLHLEADLTRAKFDELTSDLVEKTKVPFDNALKDAGLTVNDIDKVILNGGSTRIPAVQKAVKEWAGKEPDHSINPDEAVALGAAIQGGVISGDVKDIVLLDVTPLSLGIETMGGVFTKLIDRNTTIPTSKSQIFSTAADNQPAVDIHVLQGERPMAADDKTLGRFELTDIPPAPRGVPQIQVTFDIDKNGIVNVSAKDMGTGKEQKITIKSSSGLSDEEIKRMQKDAEEHAEEDKKRKEEVDLRNEVDQLIFTTDKTLKDTKDKLSDSDRKPVEDALEALKKAQKDNNLDEMKEKKDALSKAAQDLAVKLYQQNGGAQGAAGQAGPQAGPQGPQNGPQGGNNGGAQDGEFHKVDPNK</sequence>
<dbReference type="InterPro" id="IPR029048">
    <property type="entry name" value="HSP70_C_sf"/>
</dbReference>
<evidence type="ECO:0000313" key="14">
    <source>
        <dbReference type="Proteomes" id="UP000267945"/>
    </source>
</evidence>
<dbReference type="RefSeq" id="WP_014918639.1">
    <property type="nucleotide sequence ID" value="NZ_CP019581.1"/>
</dbReference>
<dbReference type="SUPFAM" id="SSF100920">
    <property type="entry name" value="Heat shock protein 70kD (HSP70), peptide-binding domain"/>
    <property type="match status" value="1"/>
</dbReference>
<dbReference type="Gene3D" id="3.90.640.10">
    <property type="entry name" value="Actin, Chain A, domain 4"/>
    <property type="match status" value="1"/>
</dbReference>
<dbReference type="InterPro" id="IPR013126">
    <property type="entry name" value="Hsp_70_fam"/>
</dbReference>
<dbReference type="CDD" id="cd10234">
    <property type="entry name" value="ASKHA_NBD_HSP70_DnaK-like"/>
    <property type="match status" value="1"/>
</dbReference>
<feature type="compositionally biased region" description="Basic and acidic residues" evidence="12">
    <location>
        <begin position="610"/>
        <end position="619"/>
    </location>
</feature>
<organism evidence="13 14">
    <name type="scientific">Lactobacillus helveticus</name>
    <name type="common">Lactobacillus suntoryeus</name>
    <dbReference type="NCBI Taxonomy" id="1587"/>
    <lineage>
        <taxon>Bacteria</taxon>
        <taxon>Bacillati</taxon>
        <taxon>Bacillota</taxon>
        <taxon>Bacilli</taxon>
        <taxon>Lactobacillales</taxon>
        <taxon>Lactobacillaceae</taxon>
        <taxon>Lactobacillus</taxon>
    </lineage>
</organism>
<keyword evidence="11" id="KW-0175">Coiled coil</keyword>
<dbReference type="Pfam" id="PF00012">
    <property type="entry name" value="HSP70"/>
    <property type="match status" value="1"/>
</dbReference>
<keyword evidence="4 9" id="KW-0597">Phosphoprotein</keyword>
<evidence type="ECO:0000256" key="7">
    <source>
        <dbReference type="ARBA" id="ARBA00023016"/>
    </source>
</evidence>
<feature type="compositionally biased region" description="Low complexity" evidence="12">
    <location>
        <begin position="576"/>
        <end position="598"/>
    </location>
</feature>
<evidence type="ECO:0000256" key="12">
    <source>
        <dbReference type="SAM" id="MobiDB-lite"/>
    </source>
</evidence>
<dbReference type="AlphaFoldDB" id="A0A3Q8SNH1"/>
<dbReference type="Gene3D" id="3.30.420.40">
    <property type="match status" value="2"/>
</dbReference>
<feature type="region of interest" description="Disordered" evidence="12">
    <location>
        <begin position="576"/>
        <end position="619"/>
    </location>
</feature>
<evidence type="ECO:0000256" key="2">
    <source>
        <dbReference type="ARBA" id="ARBA00007381"/>
    </source>
</evidence>
<dbReference type="HAMAP" id="MF_00332">
    <property type="entry name" value="DnaK"/>
    <property type="match status" value="1"/>
</dbReference>
<name>A0A3Q8SNH1_LACHE</name>
<dbReference type="Gene3D" id="1.20.1270.10">
    <property type="match status" value="1"/>
</dbReference>
<dbReference type="NCBIfam" id="TIGR02350">
    <property type="entry name" value="prok_dnaK"/>
    <property type="match status" value="1"/>
</dbReference>
<dbReference type="GeneID" id="99756383"/>
<dbReference type="FunFam" id="1.20.1270.10:FF:000001">
    <property type="entry name" value="Molecular chaperone DnaK"/>
    <property type="match status" value="1"/>
</dbReference>
<feature type="modified residue" description="Phosphothreonine; by autocatalysis" evidence="9">
    <location>
        <position position="173"/>
    </location>
</feature>
<dbReference type="FunFam" id="3.30.420.40:FF:000071">
    <property type="entry name" value="Molecular chaperone DnaK"/>
    <property type="match status" value="1"/>
</dbReference>
<dbReference type="Proteomes" id="UP000267945">
    <property type="component" value="Chromosome"/>
</dbReference>
<dbReference type="GO" id="GO:0005524">
    <property type="term" value="F:ATP binding"/>
    <property type="evidence" value="ECO:0007669"/>
    <property type="project" value="UniProtKB-UniRule"/>
</dbReference>
<dbReference type="GO" id="GO:0140662">
    <property type="term" value="F:ATP-dependent protein folding chaperone"/>
    <property type="evidence" value="ECO:0007669"/>
    <property type="project" value="InterPro"/>
</dbReference>
<dbReference type="Gene3D" id="2.60.34.10">
    <property type="entry name" value="Substrate Binding Domain Of DNAk, Chain A, domain 1"/>
    <property type="match status" value="1"/>
</dbReference>
<keyword evidence="7 9" id="KW-0346">Stress response</keyword>
<dbReference type="InterPro" id="IPR012725">
    <property type="entry name" value="Chaperone_DnaK"/>
</dbReference>
<dbReference type="SUPFAM" id="SSF53067">
    <property type="entry name" value="Actin-like ATPase domain"/>
    <property type="match status" value="2"/>
</dbReference>
<dbReference type="InterPro" id="IPR029047">
    <property type="entry name" value="HSP70_peptide-bd_sf"/>
</dbReference>
<dbReference type="GO" id="GO:0051082">
    <property type="term" value="F:unfolded protein binding"/>
    <property type="evidence" value="ECO:0007669"/>
    <property type="project" value="InterPro"/>
</dbReference>
<dbReference type="PANTHER" id="PTHR19375">
    <property type="entry name" value="HEAT SHOCK PROTEIN 70KDA"/>
    <property type="match status" value="1"/>
</dbReference>
<evidence type="ECO:0000256" key="9">
    <source>
        <dbReference type="HAMAP-Rule" id="MF_00332"/>
    </source>
</evidence>
<evidence type="ECO:0000256" key="8">
    <source>
        <dbReference type="ARBA" id="ARBA00023186"/>
    </source>
</evidence>
<comment type="induction">
    <text evidence="9">By stress conditions e.g. heat shock.</text>
</comment>
<dbReference type="InterPro" id="IPR043129">
    <property type="entry name" value="ATPase_NBD"/>
</dbReference>
<keyword evidence="5 9" id="KW-0547">Nucleotide-binding</keyword>
<evidence type="ECO:0000256" key="10">
    <source>
        <dbReference type="RuleBase" id="RU003322"/>
    </source>
</evidence>
<dbReference type="SUPFAM" id="SSF100934">
    <property type="entry name" value="Heat shock protein 70kD (HSP70), C-terminal subdomain"/>
    <property type="match status" value="1"/>
</dbReference>
<dbReference type="PROSITE" id="PS01036">
    <property type="entry name" value="HSP70_3"/>
    <property type="match status" value="1"/>
</dbReference>
<evidence type="ECO:0000256" key="6">
    <source>
        <dbReference type="ARBA" id="ARBA00022840"/>
    </source>
</evidence>
<feature type="compositionally biased region" description="Gly residues" evidence="12">
    <location>
        <begin position="599"/>
        <end position="608"/>
    </location>
</feature>
<dbReference type="EMBL" id="CP019581">
    <property type="protein sequence ID" value="AZK90461.1"/>
    <property type="molecule type" value="Genomic_DNA"/>
</dbReference>
<evidence type="ECO:0000256" key="11">
    <source>
        <dbReference type="SAM" id="Coils"/>
    </source>
</evidence>
<protein>
    <recommendedName>
        <fullName evidence="3 9">Chaperone protein DnaK</fullName>
    </recommendedName>
    <alternativeName>
        <fullName evidence="9">HSP70</fullName>
    </alternativeName>
    <alternativeName>
        <fullName evidence="9">Heat shock 70 kDa protein</fullName>
    </alternativeName>
    <alternativeName>
        <fullName evidence="9">Heat shock protein 70</fullName>
    </alternativeName>
</protein>
<dbReference type="FunFam" id="2.60.34.10:FF:000014">
    <property type="entry name" value="Chaperone protein DnaK HSP70"/>
    <property type="match status" value="1"/>
</dbReference>
<comment type="similarity">
    <text evidence="2 9 10">Belongs to the heat shock protein 70 family.</text>
</comment>
<dbReference type="InterPro" id="IPR018181">
    <property type="entry name" value="Heat_shock_70_CS"/>
</dbReference>
<evidence type="ECO:0000256" key="4">
    <source>
        <dbReference type="ARBA" id="ARBA00022553"/>
    </source>
</evidence>